<name>A0ABW9ISP0_STRGJ</name>
<dbReference type="GO" id="GO:0016787">
    <property type="term" value="F:hydrolase activity"/>
    <property type="evidence" value="ECO:0007669"/>
    <property type="project" value="UniProtKB-KW"/>
</dbReference>
<evidence type="ECO:0000256" key="3">
    <source>
        <dbReference type="ARBA" id="ARBA00022801"/>
    </source>
</evidence>
<dbReference type="InterPro" id="IPR015797">
    <property type="entry name" value="NUDIX_hydrolase-like_dom_sf"/>
</dbReference>
<dbReference type="Proteomes" id="UP001631993">
    <property type="component" value="Unassembled WGS sequence"/>
</dbReference>
<evidence type="ECO:0000313" key="8">
    <source>
        <dbReference type="Proteomes" id="UP001631993"/>
    </source>
</evidence>
<dbReference type="SUPFAM" id="SSF55811">
    <property type="entry name" value="Nudix"/>
    <property type="match status" value="1"/>
</dbReference>
<evidence type="ECO:0000259" key="6">
    <source>
        <dbReference type="PROSITE" id="PS51462"/>
    </source>
</evidence>
<dbReference type="CDD" id="cd04685">
    <property type="entry name" value="NUDIX_Hydrolase"/>
    <property type="match status" value="1"/>
</dbReference>
<sequence length="158" mass="17823">MDTTHRRAARVVCVDAAHRVLLLRWRDPFDGTLLWEPPGGGVEPGETPLEAARRELAEETGLDPAAVVDRWVPVDRDVWWKGKRYVGTEHFFLALFADERPCLVRTGLLPDERTALDTHRWVAWPELCSLPDPVEPPHLPDVLGDLMPDGPWARRPGG</sequence>
<dbReference type="InterPro" id="IPR000086">
    <property type="entry name" value="NUDIX_hydrolase_dom"/>
</dbReference>
<comment type="cofactor">
    <cofactor evidence="1">
        <name>Mg(2+)</name>
        <dbReference type="ChEBI" id="CHEBI:18420"/>
    </cofactor>
</comment>
<evidence type="ECO:0000256" key="1">
    <source>
        <dbReference type="ARBA" id="ARBA00001946"/>
    </source>
</evidence>
<feature type="domain" description="Nudix hydrolase" evidence="6">
    <location>
        <begin position="4"/>
        <end position="144"/>
    </location>
</feature>
<protein>
    <submittedName>
        <fullName evidence="7">NUDIX hydrolase</fullName>
    </submittedName>
</protein>
<gene>
    <name evidence="7" type="ORF">ACKI1S_35695</name>
</gene>
<evidence type="ECO:0000256" key="2">
    <source>
        <dbReference type="ARBA" id="ARBA00005582"/>
    </source>
</evidence>
<dbReference type="PROSITE" id="PS51462">
    <property type="entry name" value="NUDIX"/>
    <property type="match status" value="1"/>
</dbReference>
<dbReference type="PRINTS" id="PR00502">
    <property type="entry name" value="NUDIXFAMILY"/>
</dbReference>
<reference evidence="7 8" key="1">
    <citation type="submission" date="2024-12" db="EMBL/GenBank/DDBJ databases">
        <title>Forecasting of Potato common scab and diversities of Pathogenic streptomyces spp. in china.</title>
        <authorList>
            <person name="Handique U."/>
            <person name="Wu J."/>
        </authorList>
    </citation>
    <scope>NUCLEOTIDE SEQUENCE [LARGE SCALE GENOMIC DNA]</scope>
    <source>
        <strain evidence="7 8">ZRIMU1585</strain>
    </source>
</reference>
<dbReference type="Pfam" id="PF00293">
    <property type="entry name" value="NUDIX"/>
    <property type="match status" value="1"/>
</dbReference>
<dbReference type="Gene3D" id="3.90.79.10">
    <property type="entry name" value="Nucleoside Triphosphate Pyrophosphohydrolase"/>
    <property type="match status" value="1"/>
</dbReference>
<evidence type="ECO:0000313" key="7">
    <source>
        <dbReference type="EMBL" id="MFM9651485.1"/>
    </source>
</evidence>
<evidence type="ECO:0000256" key="5">
    <source>
        <dbReference type="RuleBase" id="RU003476"/>
    </source>
</evidence>
<evidence type="ECO:0000256" key="4">
    <source>
        <dbReference type="ARBA" id="ARBA00022842"/>
    </source>
</evidence>
<comment type="caution">
    <text evidence="7">The sequence shown here is derived from an EMBL/GenBank/DDBJ whole genome shotgun (WGS) entry which is preliminary data.</text>
</comment>
<comment type="similarity">
    <text evidence="2 5">Belongs to the Nudix hydrolase family.</text>
</comment>
<organism evidence="7 8">
    <name type="scientific">Streptomyces galilaeus</name>
    <dbReference type="NCBI Taxonomy" id="33899"/>
    <lineage>
        <taxon>Bacteria</taxon>
        <taxon>Bacillati</taxon>
        <taxon>Actinomycetota</taxon>
        <taxon>Actinomycetes</taxon>
        <taxon>Kitasatosporales</taxon>
        <taxon>Streptomycetaceae</taxon>
        <taxon>Streptomyces</taxon>
    </lineage>
</organism>
<dbReference type="RefSeq" id="WP_369280213.1">
    <property type="nucleotide sequence ID" value="NZ_JBJVMW010000023.1"/>
</dbReference>
<proteinExistence type="inferred from homology"/>
<dbReference type="EMBL" id="JBJVNE010000021">
    <property type="protein sequence ID" value="MFM9651485.1"/>
    <property type="molecule type" value="Genomic_DNA"/>
</dbReference>
<dbReference type="InterPro" id="IPR020084">
    <property type="entry name" value="NUDIX_hydrolase_CS"/>
</dbReference>
<accession>A0ABW9ISP0</accession>
<keyword evidence="4" id="KW-0460">Magnesium</keyword>
<keyword evidence="3 5" id="KW-0378">Hydrolase</keyword>
<dbReference type="PROSITE" id="PS00893">
    <property type="entry name" value="NUDIX_BOX"/>
    <property type="match status" value="1"/>
</dbReference>
<dbReference type="InterPro" id="IPR020476">
    <property type="entry name" value="Nudix_hydrolase"/>
</dbReference>
<dbReference type="PANTHER" id="PTHR43046">
    <property type="entry name" value="GDP-MANNOSE MANNOSYL HYDROLASE"/>
    <property type="match status" value="1"/>
</dbReference>
<keyword evidence="8" id="KW-1185">Reference proteome</keyword>
<dbReference type="PANTHER" id="PTHR43046:SF12">
    <property type="entry name" value="GDP-MANNOSE MANNOSYL HYDROLASE"/>
    <property type="match status" value="1"/>
</dbReference>